<organism evidence="1 2">
    <name type="scientific">Rhodospirillum rubrum (strain ATCC 11170 / ATH 1.1.1 / DSM 467 / LMG 4362 / NCIMB 8255 / S1)</name>
    <dbReference type="NCBI Taxonomy" id="269796"/>
    <lineage>
        <taxon>Bacteria</taxon>
        <taxon>Pseudomonadati</taxon>
        <taxon>Pseudomonadota</taxon>
        <taxon>Alphaproteobacteria</taxon>
        <taxon>Rhodospirillales</taxon>
        <taxon>Rhodospirillaceae</taxon>
        <taxon>Rhodospirillum</taxon>
    </lineage>
</organism>
<evidence type="ECO:0000313" key="2">
    <source>
        <dbReference type="Proteomes" id="UP000001929"/>
    </source>
</evidence>
<protein>
    <submittedName>
        <fullName evidence="1">Uncharacterized protein</fullName>
    </submittedName>
</protein>
<accession>Q2RQT5</accession>
<dbReference type="Proteomes" id="UP000001929">
    <property type="component" value="Chromosome"/>
</dbReference>
<name>Q2RQT5_RHORT</name>
<dbReference type="KEGG" id="rru:Rru_A2713"/>
<proteinExistence type="predicted"/>
<dbReference type="EnsemblBacteria" id="ABC23510">
    <property type="protein sequence ID" value="ABC23510"/>
    <property type="gene ID" value="Rru_A2713"/>
</dbReference>
<dbReference type="HOGENOM" id="CLU_2466993_0_0_5"/>
<sequence>MSISGRDPETSRRRLQQEKIGIRRFQVSLGEMEDPDTKSRAVSYLAEGATGARIERAIDKKNGIKTKKTKGAAAFILAKRSPRPAPRP</sequence>
<evidence type="ECO:0000313" key="1">
    <source>
        <dbReference type="EMBL" id="ABC23510.1"/>
    </source>
</evidence>
<keyword evidence="2" id="KW-1185">Reference proteome</keyword>
<dbReference type="EMBL" id="CP000230">
    <property type="protein sequence ID" value="ABC23510.1"/>
    <property type="molecule type" value="Genomic_DNA"/>
</dbReference>
<gene>
    <name evidence="1" type="ordered locus">Rru_A2713</name>
</gene>
<reference evidence="1 2" key="1">
    <citation type="journal article" date="2011" name="Stand. Genomic Sci.">
        <title>Complete genome sequence of Rhodospirillum rubrum type strain (S1).</title>
        <authorList>
            <person name="Munk A.C."/>
            <person name="Copeland A."/>
            <person name="Lucas S."/>
            <person name="Lapidus A."/>
            <person name="Del Rio T.G."/>
            <person name="Barry K."/>
            <person name="Detter J.C."/>
            <person name="Hammon N."/>
            <person name="Israni S."/>
            <person name="Pitluck S."/>
            <person name="Brettin T."/>
            <person name="Bruce D."/>
            <person name="Han C."/>
            <person name="Tapia R."/>
            <person name="Gilna P."/>
            <person name="Schmutz J."/>
            <person name="Larimer F."/>
            <person name="Land M."/>
            <person name="Kyrpides N.C."/>
            <person name="Mavromatis K."/>
            <person name="Richardson P."/>
            <person name="Rohde M."/>
            <person name="Goker M."/>
            <person name="Klenk H.P."/>
            <person name="Zhang Y."/>
            <person name="Roberts G.P."/>
            <person name="Reslewic S."/>
            <person name="Schwartz D.C."/>
        </authorList>
    </citation>
    <scope>NUCLEOTIDE SEQUENCE [LARGE SCALE GENOMIC DNA]</scope>
    <source>
        <strain evidence="2">ATCC 11170 / ATH 1.1.1 / DSM 467 / LMG 4362 / NCIMB 8255 / S1</strain>
    </source>
</reference>
<dbReference type="AlphaFoldDB" id="Q2RQT5"/>
<dbReference type="STRING" id="269796.Rru_A2713"/>